<dbReference type="GO" id="GO:0005524">
    <property type="term" value="F:ATP binding"/>
    <property type="evidence" value="ECO:0007669"/>
    <property type="project" value="UniProtKB-UniRule"/>
</dbReference>
<evidence type="ECO:0000313" key="12">
    <source>
        <dbReference type="EMBL" id="SCB27056.1"/>
    </source>
</evidence>
<evidence type="ECO:0000313" key="13">
    <source>
        <dbReference type="Proteomes" id="UP000199205"/>
    </source>
</evidence>
<comment type="function">
    <text evidence="8">A type II topoisomerase that negatively supercoils closed circular double-stranded (ds) DNA in an ATP-dependent manner to modulate DNA topology and maintain chromosomes in an underwound state. Negative supercoiling favors strand separation, and DNA replication, transcription, recombination and repair, all of which involve strand separation. Also able to catalyze the interconversion of other topological isomers of dsDNA rings, including catenanes and knotted rings. Type II topoisomerases break and join 2 DNA strands simultaneously in an ATP-dependent manner.</text>
</comment>
<dbReference type="EMBL" id="FMAF01000005">
    <property type="protein sequence ID" value="SCB27056.1"/>
    <property type="molecule type" value="Genomic_DNA"/>
</dbReference>
<comment type="similarity">
    <text evidence="2 8">Belongs to the type II topoisomerase GyrA/ParC subunit family.</text>
</comment>
<dbReference type="SUPFAM" id="SSF101904">
    <property type="entry name" value="GyrA/ParC C-terminal domain-like"/>
    <property type="match status" value="1"/>
</dbReference>
<keyword evidence="3 8" id="KW-0547">Nucleotide-binding</keyword>
<keyword evidence="7 8" id="KW-0413">Isomerase</keyword>
<comment type="subunit">
    <text evidence="8">Heterotetramer, composed of two GyrA and two GyrB chains. In the heterotetramer, GyrA contains the active site tyrosine that forms a transient covalent intermediate with DNA, while GyrB binds cofactors and catalyzes ATP hydrolysis.</text>
</comment>
<keyword evidence="8" id="KW-0963">Cytoplasm</keyword>
<dbReference type="GO" id="GO:0005694">
    <property type="term" value="C:chromosome"/>
    <property type="evidence" value="ECO:0007669"/>
    <property type="project" value="InterPro"/>
</dbReference>
<sequence length="911" mass="101408">MEEMQRSYLDYAMSVIVSRALPDVRDGLKPVHRRILYAAHESGYHWNRKYVKSARPVADVMGKYHPHGDASIYDALVRMAQHWSLRVPLIDGQGNFGSIDGDPPAAMRYTESRLTKVAHELLEDIDKETVDFQENYDATTEEPKVLPARFPNLLVNGSGGIAVGMATNIPPHNLSEVVNGCIALIDNPAIELPEIMEIIPGPDFPTGAKILGRAGIRSAYETGRGSVVMRGVAVIEPMRGDREHIIITEIPYQVNKASMIEKMAELVRDKRIEGISDLRDESDRQGYRVVVELKRDANAEVILNQLYRYTPLQTSFGCNMVALNGGKPEQLNLLDMLRAFVAFREEVISRRTKYLLRKARDRAHVLVGLAIAVANIDEVIRVIRGAPDPQSAREELMTRRWPAADVESLIQLIDDPRHRINEDGTYNLSEEQARAILELRLARLTALGRDEIDEELNQIGVEIKDYLDILSSRVRIQTIVKEELIAVRDEFGTPRRTEIVDGGLEMDDEDLIAREDMVVTVSHLGYIKRVPLTTYRAQRRGGKGRSGMTTRDEDFVTRLFVLNTHTPVLFFSSRGIVYKEKVWRLPIGTPTSRGKALINMLPLEHGERITTIMPLPEDETTWDNLDVMFTTTRGTVRRNKLSDFVQVNRNGKIAMKLEEAGDEILSVETCTEHDDVLMTTALGQCIRFSVSDVRVFAGRNSVGVRGISLASGDSIISMTIVRHVDAEPWERAAYLKRSVIDRRSTTGDDEEIALVGEEVTEEGQLSDERYEELKALEQFVLTVSEKGFGKRSSSYDFRISGRGGKGIRATDTSKTGEIGKLVAAFPVEDSDQIMLVSDGGQLIRVPVGGIRIASRATKGVTIFSTAKDENVVSVERISEPEGEDDAVIEDDGTATGEPGEAAGDIEGASEE</sequence>
<feature type="active site" description="O-(5'-phospho-DNA)-tyrosine intermediate" evidence="8 9">
    <location>
        <position position="109"/>
    </location>
</feature>
<keyword evidence="4 8" id="KW-0067">ATP-binding</keyword>
<feature type="region of interest" description="Disordered" evidence="10">
    <location>
        <begin position="874"/>
        <end position="911"/>
    </location>
</feature>
<dbReference type="SUPFAM" id="SSF56719">
    <property type="entry name" value="Type II DNA topoisomerase"/>
    <property type="match status" value="1"/>
</dbReference>
<dbReference type="FunFam" id="3.90.199.10:FF:000001">
    <property type="entry name" value="DNA gyrase subunit A"/>
    <property type="match status" value="1"/>
</dbReference>
<dbReference type="EC" id="5.6.2.2" evidence="8"/>
<gene>
    <name evidence="8" type="primary">gyrA</name>
    <name evidence="12" type="ORF">GA0061101_105266</name>
</gene>
<reference evidence="12 13" key="1">
    <citation type="submission" date="2016-08" db="EMBL/GenBank/DDBJ databases">
        <authorList>
            <person name="Seilhamer J.J."/>
        </authorList>
    </citation>
    <scope>NUCLEOTIDE SEQUENCE [LARGE SCALE GENOMIC DNA]</scope>
    <source>
        <strain evidence="12 13">P1-7</strain>
    </source>
</reference>
<dbReference type="CDD" id="cd00187">
    <property type="entry name" value="TOP4c"/>
    <property type="match status" value="1"/>
</dbReference>
<dbReference type="Gene3D" id="1.10.268.10">
    <property type="entry name" value="Topoisomerase, domain 3"/>
    <property type="match status" value="1"/>
</dbReference>
<dbReference type="SMART" id="SM00434">
    <property type="entry name" value="TOP4c"/>
    <property type="match status" value="1"/>
</dbReference>
<feature type="compositionally biased region" description="Acidic residues" evidence="10">
    <location>
        <begin position="880"/>
        <end position="892"/>
    </location>
</feature>
<dbReference type="HAMAP" id="MF_01897">
    <property type="entry name" value="GyrA"/>
    <property type="match status" value="1"/>
</dbReference>
<comment type="catalytic activity">
    <reaction evidence="1 8 9">
        <text>ATP-dependent breakage, passage and rejoining of double-stranded DNA.</text>
        <dbReference type="EC" id="5.6.2.2"/>
    </reaction>
</comment>
<keyword evidence="6 8" id="KW-0238">DNA-binding</keyword>
<dbReference type="AlphaFoldDB" id="A0A1C3VH16"/>
<evidence type="ECO:0000256" key="8">
    <source>
        <dbReference type="HAMAP-Rule" id="MF_01897"/>
    </source>
</evidence>
<dbReference type="InterPro" id="IPR005743">
    <property type="entry name" value="GyrA"/>
</dbReference>
<name>A0A1C3VH16_9HYPH</name>
<feature type="short sequence motif" description="GyrA-box" evidence="8">
    <location>
        <begin position="538"/>
        <end position="544"/>
    </location>
</feature>
<evidence type="ECO:0000256" key="10">
    <source>
        <dbReference type="SAM" id="MobiDB-lite"/>
    </source>
</evidence>
<dbReference type="PANTHER" id="PTHR43493:SF5">
    <property type="entry name" value="DNA GYRASE SUBUNIT A, CHLOROPLASTIC_MITOCHONDRIAL"/>
    <property type="match status" value="1"/>
</dbReference>
<dbReference type="Pfam" id="PF03989">
    <property type="entry name" value="DNA_gyraseA_C"/>
    <property type="match status" value="6"/>
</dbReference>
<comment type="miscellaneous">
    <text evidence="8">Few gyrases are as efficient as E.coli at forming negative supercoils. Not all organisms have 2 type II topoisomerases; in organisms with a single type II topoisomerase this enzyme also has to decatenate newly replicated chromosomes.</text>
</comment>
<dbReference type="GO" id="GO:0005737">
    <property type="term" value="C:cytoplasm"/>
    <property type="evidence" value="ECO:0007669"/>
    <property type="project" value="UniProtKB-SubCell"/>
</dbReference>
<dbReference type="Gene3D" id="3.90.199.10">
    <property type="entry name" value="Topoisomerase II, domain 5"/>
    <property type="match status" value="1"/>
</dbReference>
<feature type="domain" description="Topo IIA-type catalytic" evidence="11">
    <location>
        <begin position="21"/>
        <end position="517"/>
    </location>
</feature>
<dbReference type="InterPro" id="IPR006691">
    <property type="entry name" value="GyrA/parC_rep"/>
</dbReference>
<dbReference type="InterPro" id="IPR013758">
    <property type="entry name" value="Topo_IIA_A/C_ab"/>
</dbReference>
<dbReference type="InterPro" id="IPR002205">
    <property type="entry name" value="Topo_IIA_dom_A"/>
</dbReference>
<dbReference type="NCBIfam" id="TIGR01063">
    <property type="entry name" value="gyrA"/>
    <property type="match status" value="1"/>
</dbReference>
<evidence type="ECO:0000256" key="7">
    <source>
        <dbReference type="ARBA" id="ARBA00023235"/>
    </source>
</evidence>
<dbReference type="InterPro" id="IPR035516">
    <property type="entry name" value="Gyrase/topoIV_suA_C"/>
</dbReference>
<dbReference type="Gene3D" id="2.120.10.90">
    <property type="entry name" value="DNA gyrase/topoisomerase IV, subunit A, C-terminal"/>
    <property type="match status" value="1"/>
</dbReference>
<evidence type="ECO:0000259" key="11">
    <source>
        <dbReference type="PROSITE" id="PS52040"/>
    </source>
</evidence>
<dbReference type="InterPro" id="IPR013760">
    <property type="entry name" value="Topo_IIA-like_dom_sf"/>
</dbReference>
<evidence type="ECO:0000256" key="6">
    <source>
        <dbReference type="ARBA" id="ARBA00023125"/>
    </source>
</evidence>
<protein>
    <recommendedName>
        <fullName evidence="8">DNA gyrase subunit A</fullName>
        <ecNumber evidence="8">5.6.2.2</ecNumber>
    </recommendedName>
</protein>
<dbReference type="InterPro" id="IPR013757">
    <property type="entry name" value="Topo_IIA_A_a_sf"/>
</dbReference>
<dbReference type="NCBIfam" id="NF004044">
    <property type="entry name" value="PRK05561.1"/>
    <property type="match status" value="1"/>
</dbReference>
<organism evidence="12 13">
    <name type="scientific">Rhizobium lusitanum</name>
    <dbReference type="NCBI Taxonomy" id="293958"/>
    <lineage>
        <taxon>Bacteria</taxon>
        <taxon>Pseudomonadati</taxon>
        <taxon>Pseudomonadota</taxon>
        <taxon>Alphaproteobacteria</taxon>
        <taxon>Hyphomicrobiales</taxon>
        <taxon>Rhizobiaceae</taxon>
        <taxon>Rhizobium/Agrobacterium group</taxon>
        <taxon>Rhizobium</taxon>
    </lineage>
</organism>
<evidence type="ECO:0000256" key="5">
    <source>
        <dbReference type="ARBA" id="ARBA00023029"/>
    </source>
</evidence>
<evidence type="ECO:0000256" key="3">
    <source>
        <dbReference type="ARBA" id="ARBA00022741"/>
    </source>
</evidence>
<proteinExistence type="inferred from homology"/>
<dbReference type="GO" id="GO:0034335">
    <property type="term" value="F:DNA negative supercoiling activity"/>
    <property type="evidence" value="ECO:0007669"/>
    <property type="project" value="UniProtKB-ARBA"/>
</dbReference>
<dbReference type="Proteomes" id="UP000199205">
    <property type="component" value="Unassembled WGS sequence"/>
</dbReference>
<comment type="subcellular location">
    <subcellularLocation>
        <location evidence="8">Cytoplasm</location>
    </subcellularLocation>
</comment>
<dbReference type="GO" id="GO:0006265">
    <property type="term" value="P:DNA topological change"/>
    <property type="evidence" value="ECO:0007669"/>
    <property type="project" value="UniProtKB-UniRule"/>
</dbReference>
<dbReference type="GO" id="GO:0003677">
    <property type="term" value="F:DNA binding"/>
    <property type="evidence" value="ECO:0007669"/>
    <property type="project" value="UniProtKB-UniRule"/>
</dbReference>
<dbReference type="Gene3D" id="3.30.1360.40">
    <property type="match status" value="1"/>
</dbReference>
<dbReference type="InterPro" id="IPR050220">
    <property type="entry name" value="Type_II_DNA_Topoisomerases"/>
</dbReference>
<dbReference type="Pfam" id="PF00521">
    <property type="entry name" value="DNA_topoisoIV"/>
    <property type="match status" value="1"/>
</dbReference>
<feature type="compositionally biased region" description="Low complexity" evidence="10">
    <location>
        <begin position="893"/>
        <end position="902"/>
    </location>
</feature>
<evidence type="ECO:0000256" key="4">
    <source>
        <dbReference type="ARBA" id="ARBA00022840"/>
    </source>
</evidence>
<dbReference type="PANTHER" id="PTHR43493">
    <property type="entry name" value="DNA GYRASE/TOPOISOMERASE SUBUNIT A"/>
    <property type="match status" value="1"/>
</dbReference>
<dbReference type="FunFam" id="3.30.1360.40:FF:000002">
    <property type="entry name" value="DNA gyrase subunit A"/>
    <property type="match status" value="1"/>
</dbReference>
<evidence type="ECO:0000256" key="9">
    <source>
        <dbReference type="PROSITE-ProRule" id="PRU01384"/>
    </source>
</evidence>
<evidence type="ECO:0000256" key="1">
    <source>
        <dbReference type="ARBA" id="ARBA00000185"/>
    </source>
</evidence>
<dbReference type="PROSITE" id="PS52040">
    <property type="entry name" value="TOPO_IIA"/>
    <property type="match status" value="1"/>
</dbReference>
<dbReference type="FunFam" id="1.10.268.10:FF:000001">
    <property type="entry name" value="DNA gyrase subunit A"/>
    <property type="match status" value="1"/>
</dbReference>
<dbReference type="GO" id="GO:0009330">
    <property type="term" value="C:DNA topoisomerase type II (double strand cut, ATP-hydrolyzing) complex"/>
    <property type="evidence" value="ECO:0007669"/>
    <property type="project" value="TreeGrafter"/>
</dbReference>
<dbReference type="GO" id="GO:0006261">
    <property type="term" value="P:DNA-templated DNA replication"/>
    <property type="evidence" value="ECO:0007669"/>
    <property type="project" value="UniProtKB-UniRule"/>
</dbReference>
<accession>A0A1C3VH16</accession>
<keyword evidence="5 8" id="KW-0799">Topoisomerase</keyword>
<dbReference type="NCBIfam" id="NF004043">
    <property type="entry name" value="PRK05560.1"/>
    <property type="match status" value="1"/>
</dbReference>
<evidence type="ECO:0000256" key="2">
    <source>
        <dbReference type="ARBA" id="ARBA00008263"/>
    </source>
</evidence>